<reference evidence="2" key="1">
    <citation type="submission" date="2022-08" db="UniProtKB">
        <authorList>
            <consortium name="EnsemblMetazoa"/>
        </authorList>
    </citation>
    <scope>IDENTIFICATION</scope>
    <source>
        <strain evidence="2">05x7-T-G4-1.051#20</strain>
    </source>
</reference>
<dbReference type="OrthoDB" id="6113536at2759"/>
<dbReference type="Gene3D" id="2.120.10.30">
    <property type="entry name" value="TolB, C-terminal domain"/>
    <property type="match status" value="1"/>
</dbReference>
<protein>
    <submittedName>
        <fullName evidence="2">Uncharacterized protein</fullName>
    </submittedName>
</protein>
<dbReference type="Proteomes" id="UP000005408">
    <property type="component" value="Unassembled WGS sequence"/>
</dbReference>
<evidence type="ECO:0000313" key="2">
    <source>
        <dbReference type="EnsemblMetazoa" id="G15040.1:cds"/>
    </source>
</evidence>
<accession>A0A8W8IPQ4</accession>
<feature type="region of interest" description="Disordered" evidence="1">
    <location>
        <begin position="11"/>
        <end position="34"/>
    </location>
</feature>
<dbReference type="InterPro" id="IPR011042">
    <property type="entry name" value="6-blade_b-propeller_TolB-like"/>
</dbReference>
<dbReference type="OMA" id="LCCLDNG"/>
<dbReference type="EnsemblMetazoa" id="G15040.1">
    <property type="protein sequence ID" value="G15040.1:cds"/>
    <property type="gene ID" value="G15040"/>
</dbReference>
<dbReference type="SUPFAM" id="SSF101898">
    <property type="entry name" value="NHL repeat"/>
    <property type="match status" value="1"/>
</dbReference>
<proteinExistence type="predicted"/>
<keyword evidence="3" id="KW-1185">Reference proteome</keyword>
<evidence type="ECO:0000313" key="3">
    <source>
        <dbReference type="Proteomes" id="UP000005408"/>
    </source>
</evidence>
<sequence length="322" mass="36859">MGQCCCKPVVDHDDHHDDKKSVLEPPEVDVSSSSIHPSILSSQSITNPCQLTWVTDVPVHNVDEDEMQRECRVSGLCCLDNGRTVVLDRNNQTIMVFDPEFEYAYRQKIRKQLISLSHFEFDDIAILESGAIGFFNISGKYVTRLPRRFPVCKSSKAITFNGTWFAVLYTIDNKNHIQIYSKTGSEYKDFSLNIQFTKRKYRSNVMVLDKTDDFLYVSNMSEKCVSCVNFLGEVIWNSLAVDHITHPSCLVVEGGFIYCCDWMNKGVNLLSLDGKRSSSICVDGAKKARFIAYQRKKSQLIIFTDFKYKLRIFDVHLPPEEP</sequence>
<name>A0A8W8IPQ4_MAGGI</name>
<dbReference type="EnsemblMetazoa" id="G15040.2">
    <property type="protein sequence ID" value="G15040.2:cds"/>
    <property type="gene ID" value="G15040"/>
</dbReference>
<organism evidence="2 3">
    <name type="scientific">Magallana gigas</name>
    <name type="common">Pacific oyster</name>
    <name type="synonym">Crassostrea gigas</name>
    <dbReference type="NCBI Taxonomy" id="29159"/>
    <lineage>
        <taxon>Eukaryota</taxon>
        <taxon>Metazoa</taxon>
        <taxon>Spiralia</taxon>
        <taxon>Lophotrochozoa</taxon>
        <taxon>Mollusca</taxon>
        <taxon>Bivalvia</taxon>
        <taxon>Autobranchia</taxon>
        <taxon>Pteriomorphia</taxon>
        <taxon>Ostreida</taxon>
        <taxon>Ostreoidea</taxon>
        <taxon>Ostreidae</taxon>
        <taxon>Magallana</taxon>
    </lineage>
</organism>
<evidence type="ECO:0000256" key="1">
    <source>
        <dbReference type="SAM" id="MobiDB-lite"/>
    </source>
</evidence>
<feature type="compositionally biased region" description="Basic and acidic residues" evidence="1">
    <location>
        <begin position="11"/>
        <end position="22"/>
    </location>
</feature>
<dbReference type="AlphaFoldDB" id="A0A8W8IPQ4"/>